<name>A0A845GW78_9BURK</name>
<evidence type="ECO:0000256" key="2">
    <source>
        <dbReference type="SAM" id="SignalP"/>
    </source>
</evidence>
<dbReference type="RefSeq" id="WP_161086476.1">
    <property type="nucleotide sequence ID" value="NZ_WWCX01000079.1"/>
</dbReference>
<organism evidence="4 5">
    <name type="scientific">Duganella vulcania</name>
    <dbReference type="NCBI Taxonomy" id="2692166"/>
    <lineage>
        <taxon>Bacteria</taxon>
        <taxon>Pseudomonadati</taxon>
        <taxon>Pseudomonadota</taxon>
        <taxon>Betaproteobacteria</taxon>
        <taxon>Burkholderiales</taxon>
        <taxon>Oxalobacteraceae</taxon>
        <taxon>Telluria group</taxon>
        <taxon>Duganella</taxon>
    </lineage>
</organism>
<feature type="signal peptide" evidence="2">
    <location>
        <begin position="1"/>
        <end position="20"/>
    </location>
</feature>
<keyword evidence="2" id="KW-0732">Signal</keyword>
<sequence>MRSDYKIAASIILLASTAMPAVMTRAAPAPAPKSYALLVGVDQYAQPTDMAYQISNLRGPANDVAEIKALLTDKYAFSGADIVTLIGKQATVAAIEANFKSHLLDNAKKNPGARIVFYVSGHGSTSQDRNGDESDGVDETLVAHDSRTTGKSDILDDQIEQWLKSLAPYTSNVTVIFDSCHSGDGTRALGLTARGVPPNHNTDPHGVQYKRSKDGAERVGTLRGRNGYAFISGARAGELSNEGAILDENGQAQYRGFLTHYLVAALRQDPTLTYEEVVHRIGPQIARLAPSQHPQAQGDVLRRFLGTPGDQQKPYIKIANTPVGNRFTVEAGAIHGVGVGALLAVYASDTEKLVGETGKIANAQVVTATMNTADVELLGNPSRAVTRDDKVTLVTPAKASERTPVLLSGLAQQKATSQDLKVLAGIKELLKDDYGVIAAPSDKDWALSVQRGCMTGTVLTPSSREAAMPAATCKPVYYVAPRDNRDRVLADLIVDEASTSDAATRLARYISLKARQDNLRRVENLQSPLQGKLRISLVKMTQVDGKTIETEYSAAAGPRLAVGDKYQARISNASDQDLYVALLVLGSSGDTFLYSPSGNGELVLKNTAFKVGPVFTAGKPYGLETYKLFASLRPDVDYRVLESMGTKTLTGDTSVFGRLLADYSNSDTRNPDAATQAALNLDQWVTHSIDVEIVK</sequence>
<reference evidence="4" key="1">
    <citation type="submission" date="2019-12" db="EMBL/GenBank/DDBJ databases">
        <title>Novel species isolated from a subtropical stream in China.</title>
        <authorList>
            <person name="Lu H."/>
        </authorList>
    </citation>
    <scope>NUCLEOTIDE SEQUENCE [LARGE SCALE GENOMIC DNA]</scope>
    <source>
        <strain evidence="4">FT81W</strain>
    </source>
</reference>
<evidence type="ECO:0000313" key="5">
    <source>
        <dbReference type="Proteomes" id="UP000447355"/>
    </source>
</evidence>
<gene>
    <name evidence="4" type="ORF">GTP90_27400</name>
</gene>
<dbReference type="GO" id="GO:0004197">
    <property type="term" value="F:cysteine-type endopeptidase activity"/>
    <property type="evidence" value="ECO:0007669"/>
    <property type="project" value="InterPro"/>
</dbReference>
<proteinExistence type="predicted"/>
<dbReference type="EMBL" id="WWCX01000079">
    <property type="protein sequence ID" value="MYM97582.1"/>
    <property type="molecule type" value="Genomic_DNA"/>
</dbReference>
<dbReference type="PANTHER" id="PTHR48104">
    <property type="entry name" value="METACASPASE-4"/>
    <property type="match status" value="1"/>
</dbReference>
<accession>A0A845GW78</accession>
<dbReference type="GO" id="GO:0005737">
    <property type="term" value="C:cytoplasm"/>
    <property type="evidence" value="ECO:0007669"/>
    <property type="project" value="TreeGrafter"/>
</dbReference>
<feature type="chain" id="PRO_5032671292" description="Peptidase C14 caspase domain-containing protein" evidence="2">
    <location>
        <begin position="21"/>
        <end position="695"/>
    </location>
</feature>
<protein>
    <recommendedName>
        <fullName evidence="3">Peptidase C14 caspase domain-containing protein</fullName>
    </recommendedName>
</protein>
<evidence type="ECO:0000313" key="4">
    <source>
        <dbReference type="EMBL" id="MYM97582.1"/>
    </source>
</evidence>
<evidence type="ECO:0000259" key="3">
    <source>
        <dbReference type="Pfam" id="PF00656"/>
    </source>
</evidence>
<dbReference type="InterPro" id="IPR050452">
    <property type="entry name" value="Metacaspase"/>
</dbReference>
<dbReference type="PANTHER" id="PTHR48104:SF30">
    <property type="entry name" value="METACASPASE-1"/>
    <property type="match status" value="1"/>
</dbReference>
<dbReference type="Proteomes" id="UP000447355">
    <property type="component" value="Unassembled WGS sequence"/>
</dbReference>
<feature type="region of interest" description="Disordered" evidence="1">
    <location>
        <begin position="191"/>
        <end position="214"/>
    </location>
</feature>
<dbReference type="Pfam" id="PF00656">
    <property type="entry name" value="Peptidase_C14"/>
    <property type="match status" value="1"/>
</dbReference>
<evidence type="ECO:0000256" key="1">
    <source>
        <dbReference type="SAM" id="MobiDB-lite"/>
    </source>
</evidence>
<dbReference type="AlphaFoldDB" id="A0A845GW78"/>
<dbReference type="InterPro" id="IPR011600">
    <property type="entry name" value="Pept_C14_caspase"/>
</dbReference>
<dbReference type="GO" id="GO:0006508">
    <property type="term" value="P:proteolysis"/>
    <property type="evidence" value="ECO:0007669"/>
    <property type="project" value="InterPro"/>
</dbReference>
<comment type="caution">
    <text evidence="4">The sequence shown here is derived from an EMBL/GenBank/DDBJ whole genome shotgun (WGS) entry which is preliminary data.</text>
</comment>
<feature type="domain" description="Peptidase C14 caspase" evidence="3">
    <location>
        <begin position="34"/>
        <end position="298"/>
    </location>
</feature>
<dbReference type="Gene3D" id="3.40.50.1460">
    <property type="match status" value="1"/>
</dbReference>